<dbReference type="Proteomes" id="UP001629246">
    <property type="component" value="Unassembled WGS sequence"/>
</dbReference>
<feature type="transmembrane region" description="Helical" evidence="1">
    <location>
        <begin position="331"/>
        <end position="348"/>
    </location>
</feature>
<keyword evidence="4" id="KW-0012">Acyltransferase</keyword>
<feature type="transmembrane region" description="Helical" evidence="1">
    <location>
        <begin position="210"/>
        <end position="229"/>
    </location>
</feature>
<gene>
    <name evidence="4" type="ORF">PQR62_10565</name>
</gene>
<dbReference type="InterPro" id="IPR002656">
    <property type="entry name" value="Acyl_transf_3_dom"/>
</dbReference>
<feature type="domain" description="Acyltransferase 3" evidence="2">
    <location>
        <begin position="27"/>
        <end position="343"/>
    </location>
</feature>
<feature type="transmembrane region" description="Helical" evidence="1">
    <location>
        <begin position="156"/>
        <end position="176"/>
    </location>
</feature>
<proteinExistence type="predicted"/>
<dbReference type="InterPro" id="IPR043968">
    <property type="entry name" value="SGNH"/>
</dbReference>
<keyword evidence="5" id="KW-1185">Reference proteome</keyword>
<dbReference type="RefSeq" id="WP_408157608.1">
    <property type="nucleotide sequence ID" value="NZ_JAQQFM010000004.1"/>
</dbReference>
<feature type="transmembrane region" description="Helical" evidence="1">
    <location>
        <begin position="304"/>
        <end position="325"/>
    </location>
</feature>
<keyword evidence="1" id="KW-0472">Membrane</keyword>
<feature type="domain" description="SGNH" evidence="3">
    <location>
        <begin position="428"/>
        <end position="626"/>
    </location>
</feature>
<evidence type="ECO:0000259" key="2">
    <source>
        <dbReference type="Pfam" id="PF01757"/>
    </source>
</evidence>
<evidence type="ECO:0000313" key="4">
    <source>
        <dbReference type="EMBL" id="MFL9924710.1"/>
    </source>
</evidence>
<feature type="transmembrane region" description="Helical" evidence="1">
    <location>
        <begin position="183"/>
        <end position="204"/>
    </location>
</feature>
<evidence type="ECO:0000259" key="3">
    <source>
        <dbReference type="Pfam" id="PF19040"/>
    </source>
</evidence>
<dbReference type="PANTHER" id="PTHR23028">
    <property type="entry name" value="ACETYLTRANSFERASE"/>
    <property type="match status" value="1"/>
</dbReference>
<evidence type="ECO:0000256" key="1">
    <source>
        <dbReference type="SAM" id="Phobius"/>
    </source>
</evidence>
<feature type="transmembrane region" description="Helical" evidence="1">
    <location>
        <begin position="241"/>
        <end position="258"/>
    </location>
</feature>
<feature type="transmembrane region" description="Helical" evidence="1">
    <location>
        <begin position="96"/>
        <end position="113"/>
    </location>
</feature>
<reference evidence="4 5" key="1">
    <citation type="journal article" date="2024" name="Chem. Sci.">
        <title>Discovery of megapolipeptins by genome mining of a Burkholderiales bacteria collection.</title>
        <authorList>
            <person name="Paulo B.S."/>
            <person name="Recchia M.J.J."/>
            <person name="Lee S."/>
            <person name="Fergusson C.H."/>
            <person name="Romanowski S.B."/>
            <person name="Hernandez A."/>
            <person name="Krull N."/>
            <person name="Liu D.Y."/>
            <person name="Cavanagh H."/>
            <person name="Bos A."/>
            <person name="Gray C.A."/>
            <person name="Murphy B.T."/>
            <person name="Linington R.G."/>
            <person name="Eustaquio A.S."/>
        </authorList>
    </citation>
    <scope>NUCLEOTIDE SEQUENCE [LARGE SCALE GENOMIC DNA]</scope>
    <source>
        <strain evidence="4 5">RL21-008-BIB-A</strain>
    </source>
</reference>
<protein>
    <submittedName>
        <fullName evidence="4">Acyltransferase family protein</fullName>
    </submittedName>
</protein>
<sequence>MISIDRSSYPADKLQTTAAPATKAHIGEIDGLRAVAVMAVLLYHVGFTSISGGFVGVDVFFVISGYLITGILLAAKDSGRQSLARFYARRILRIAPALYAMLIVTALVFFMLLPPGLSGSLLNSLSAAAFSYSNFWFYTTTDYFANDSTNPVLHTWSLAVEEQFYLVFPLLLLAIGKSNRRRLILILLLLFFVSFVAAAIVTPVSQYKAFYFPWLRSWELLAGSLLAAMHSTYLSERIWSLLSNVGLAVIVAACFLYNEKMVFPGMSALLPVMGAAGILAGVGSNSIANWILRLSPMRWIGKISYSLYLVHWPLTCLAGLTVSLYPRPVKWLLLMLSLLLAWLSWRFVEKPFRAMAERFPAHKIMLAFGVACVGLFPYFMGLQLGSLALWQSSPDALKYAAAMEADVSLFNTGKCFLTQKYPDMSFFDSGACLGQAPGVKSALVIGDSHAANIVPALSAQHPSVKILQATAVGCKPTLDTGGPLYCRSLIEHVLRKWLPDSGAGVDTVVIAARWEKGDVDNLRRTVLLLSQMGKRVIVYGPSPEYFVAVPQLLVYQKVLNIELSHLVFRGERVQLHDEFKSIFSKGATYFSSFDNLCNARICKLESEDAPNFSDRDHFTRTGAMLAVKGFPLP</sequence>
<feature type="transmembrane region" description="Helical" evidence="1">
    <location>
        <begin position="53"/>
        <end position="75"/>
    </location>
</feature>
<accession>A0ABW9AA11</accession>
<keyword evidence="1" id="KW-1133">Transmembrane helix</keyword>
<name>A0ABW9AA11_9BURK</name>
<comment type="caution">
    <text evidence="4">The sequence shown here is derived from an EMBL/GenBank/DDBJ whole genome shotgun (WGS) entry which is preliminary data.</text>
</comment>
<dbReference type="PANTHER" id="PTHR23028:SF53">
    <property type="entry name" value="ACYL_TRANSF_3 DOMAIN-CONTAINING PROTEIN"/>
    <property type="match status" value="1"/>
</dbReference>
<feature type="transmembrane region" description="Helical" evidence="1">
    <location>
        <begin position="364"/>
        <end position="390"/>
    </location>
</feature>
<evidence type="ECO:0000313" key="5">
    <source>
        <dbReference type="Proteomes" id="UP001629246"/>
    </source>
</evidence>
<feature type="transmembrane region" description="Helical" evidence="1">
    <location>
        <begin position="270"/>
        <end position="292"/>
    </location>
</feature>
<dbReference type="EMBL" id="JAQQFM010000004">
    <property type="protein sequence ID" value="MFL9924710.1"/>
    <property type="molecule type" value="Genomic_DNA"/>
</dbReference>
<dbReference type="InterPro" id="IPR050879">
    <property type="entry name" value="Acyltransferase_3"/>
</dbReference>
<keyword evidence="1" id="KW-0812">Transmembrane</keyword>
<dbReference type="Pfam" id="PF19040">
    <property type="entry name" value="SGNH"/>
    <property type="match status" value="1"/>
</dbReference>
<dbReference type="GO" id="GO:0016746">
    <property type="term" value="F:acyltransferase activity"/>
    <property type="evidence" value="ECO:0007669"/>
    <property type="project" value="UniProtKB-KW"/>
</dbReference>
<keyword evidence="4" id="KW-0808">Transferase</keyword>
<organism evidence="4 5">
    <name type="scientific">Herbaspirillum lusitanum</name>
    <dbReference type="NCBI Taxonomy" id="213312"/>
    <lineage>
        <taxon>Bacteria</taxon>
        <taxon>Pseudomonadati</taxon>
        <taxon>Pseudomonadota</taxon>
        <taxon>Betaproteobacteria</taxon>
        <taxon>Burkholderiales</taxon>
        <taxon>Oxalobacteraceae</taxon>
        <taxon>Herbaspirillum</taxon>
    </lineage>
</organism>
<dbReference type="Pfam" id="PF01757">
    <property type="entry name" value="Acyl_transf_3"/>
    <property type="match status" value="1"/>
</dbReference>